<sequence>MLRLPQVIELTGLGRDSIYRLGNAGLFPRPRKISERASAWREDEIQKWIESRPLAGKSGA</sequence>
<dbReference type="InterPro" id="IPR009061">
    <property type="entry name" value="DNA-bd_dom_put_sf"/>
</dbReference>
<dbReference type="Proteomes" id="UP001595904">
    <property type="component" value="Unassembled WGS sequence"/>
</dbReference>
<dbReference type="EMBL" id="JBHSDU010000001">
    <property type="protein sequence ID" value="MFC4307607.1"/>
    <property type="molecule type" value="Genomic_DNA"/>
</dbReference>
<accession>A0ABV8SKV9</accession>
<dbReference type="PANTHER" id="PTHR36154:SF1">
    <property type="entry name" value="DNA-BINDING TRANSCRIPTIONAL ACTIVATOR ALPA"/>
    <property type="match status" value="1"/>
</dbReference>
<dbReference type="SUPFAM" id="SSF46955">
    <property type="entry name" value="Putative DNA-binding domain"/>
    <property type="match status" value="1"/>
</dbReference>
<dbReference type="InterPro" id="IPR010260">
    <property type="entry name" value="AlpA"/>
</dbReference>
<evidence type="ECO:0000313" key="2">
    <source>
        <dbReference type="Proteomes" id="UP001595904"/>
    </source>
</evidence>
<dbReference type="Pfam" id="PF05930">
    <property type="entry name" value="Phage_AlpA"/>
    <property type="match status" value="1"/>
</dbReference>
<name>A0ABV8SKV9_9GAMM</name>
<gene>
    <name evidence="1" type="ORF">ACFPN2_00800</name>
</gene>
<dbReference type="Gene3D" id="1.10.238.160">
    <property type="match status" value="1"/>
</dbReference>
<reference evidence="2" key="1">
    <citation type="journal article" date="2019" name="Int. J. Syst. Evol. Microbiol.">
        <title>The Global Catalogue of Microorganisms (GCM) 10K type strain sequencing project: providing services to taxonomists for standard genome sequencing and annotation.</title>
        <authorList>
            <consortium name="The Broad Institute Genomics Platform"/>
            <consortium name="The Broad Institute Genome Sequencing Center for Infectious Disease"/>
            <person name="Wu L."/>
            <person name="Ma J."/>
        </authorList>
    </citation>
    <scope>NUCLEOTIDE SEQUENCE [LARGE SCALE GENOMIC DNA]</scope>
    <source>
        <strain evidence="2">CGMCC 1.10759</strain>
    </source>
</reference>
<evidence type="ECO:0000313" key="1">
    <source>
        <dbReference type="EMBL" id="MFC4307607.1"/>
    </source>
</evidence>
<protein>
    <submittedName>
        <fullName evidence="1">Helix-turn-helix transcriptional regulator</fullName>
    </submittedName>
</protein>
<organism evidence="1 2">
    <name type="scientific">Steroidobacter flavus</name>
    <dbReference type="NCBI Taxonomy" id="1842136"/>
    <lineage>
        <taxon>Bacteria</taxon>
        <taxon>Pseudomonadati</taxon>
        <taxon>Pseudomonadota</taxon>
        <taxon>Gammaproteobacteria</taxon>
        <taxon>Steroidobacterales</taxon>
        <taxon>Steroidobacteraceae</taxon>
        <taxon>Steroidobacter</taxon>
    </lineage>
</organism>
<dbReference type="RefSeq" id="WP_380595262.1">
    <property type="nucleotide sequence ID" value="NZ_JBHSDU010000001.1"/>
</dbReference>
<dbReference type="InterPro" id="IPR052931">
    <property type="entry name" value="Prophage_regulatory_activator"/>
</dbReference>
<comment type="caution">
    <text evidence="1">The sequence shown here is derived from an EMBL/GenBank/DDBJ whole genome shotgun (WGS) entry which is preliminary data.</text>
</comment>
<keyword evidence="2" id="KW-1185">Reference proteome</keyword>
<dbReference type="PANTHER" id="PTHR36154">
    <property type="entry name" value="DNA-BINDING TRANSCRIPTIONAL ACTIVATOR ALPA"/>
    <property type="match status" value="1"/>
</dbReference>
<proteinExistence type="predicted"/>